<proteinExistence type="predicted"/>
<dbReference type="EMBL" id="JADLQN010000003">
    <property type="protein sequence ID" value="MBF6356536.1"/>
    <property type="molecule type" value="Genomic_DNA"/>
</dbReference>
<dbReference type="Proteomes" id="UP000707731">
    <property type="component" value="Unassembled WGS sequence"/>
</dbReference>
<protein>
    <submittedName>
        <fullName evidence="1">Uncharacterized protein</fullName>
    </submittedName>
</protein>
<dbReference type="SUPFAM" id="SSF160424">
    <property type="entry name" value="BH3703-like"/>
    <property type="match status" value="1"/>
</dbReference>
<dbReference type="RefSeq" id="WP_195003399.1">
    <property type="nucleotide sequence ID" value="NZ_JADLQN010000003.1"/>
</dbReference>
<name>A0ABS0DDJ5_9NOCA</name>
<gene>
    <name evidence="1" type="ORF">IU449_18630</name>
</gene>
<reference evidence="1 2" key="1">
    <citation type="submission" date="2020-10" db="EMBL/GenBank/DDBJ databases">
        <title>Identification of Nocardia species via Next-generation sequencing and recognition of intraspecies genetic diversity.</title>
        <authorList>
            <person name="Li P."/>
            <person name="Li P."/>
            <person name="Lu B."/>
        </authorList>
    </citation>
    <scope>NUCLEOTIDE SEQUENCE [LARGE SCALE GENOMIC DNA]</scope>
    <source>
        <strain evidence="1 2">BJ06-0143</strain>
    </source>
</reference>
<dbReference type="InterPro" id="IPR036170">
    <property type="entry name" value="YezG-like_sf"/>
</dbReference>
<accession>A0ABS0DDJ5</accession>
<evidence type="ECO:0000313" key="2">
    <source>
        <dbReference type="Proteomes" id="UP000707731"/>
    </source>
</evidence>
<organism evidence="1 2">
    <name type="scientific">Nocardia higoensis</name>
    <dbReference type="NCBI Taxonomy" id="228599"/>
    <lineage>
        <taxon>Bacteria</taxon>
        <taxon>Bacillati</taxon>
        <taxon>Actinomycetota</taxon>
        <taxon>Actinomycetes</taxon>
        <taxon>Mycobacteriales</taxon>
        <taxon>Nocardiaceae</taxon>
        <taxon>Nocardia</taxon>
    </lineage>
</organism>
<sequence length="248" mass="27395">MTVREHERIDQLAVGPDGRLLLAMTEDRDYGEGADPELAEDFRQKLDAYLGAVHSGEVRRMAERAGASADDGIEIVLFSATEPAAAVAEMLTAVNTNFAGTGITARWELSSAPEITAELYERACVDEVVAILGSDWKFAILWVSVIGHEAGGGIQVRRTDDSVENLQASDALRELLFEYKQFAHDPIAGTWLSGRIHIAGPSRYEARFSWHTLPEWTPTPTAEDVRQELADYPRVADEIPAWMRELLA</sequence>
<comment type="caution">
    <text evidence="1">The sequence shown here is derived from an EMBL/GenBank/DDBJ whole genome shotgun (WGS) entry which is preliminary data.</text>
</comment>
<keyword evidence="2" id="KW-1185">Reference proteome</keyword>
<evidence type="ECO:0000313" key="1">
    <source>
        <dbReference type="EMBL" id="MBF6356536.1"/>
    </source>
</evidence>